<organism evidence="7 8">
    <name type="scientific">Lobosporangium transversale</name>
    <dbReference type="NCBI Taxonomy" id="64571"/>
    <lineage>
        <taxon>Eukaryota</taxon>
        <taxon>Fungi</taxon>
        <taxon>Fungi incertae sedis</taxon>
        <taxon>Mucoromycota</taxon>
        <taxon>Mortierellomycotina</taxon>
        <taxon>Mortierellomycetes</taxon>
        <taxon>Mortierellales</taxon>
        <taxon>Mortierellaceae</taxon>
        <taxon>Lobosporangium</taxon>
    </lineage>
</organism>
<dbReference type="Proteomes" id="UP000193648">
    <property type="component" value="Unassembled WGS sequence"/>
</dbReference>
<comment type="subcellular location">
    <subcellularLocation>
        <location evidence="1">Nucleus</location>
    </subcellularLocation>
</comment>
<dbReference type="EMBL" id="MCFF01000014">
    <property type="protein sequence ID" value="ORZ19191.1"/>
    <property type="molecule type" value="Genomic_DNA"/>
</dbReference>
<dbReference type="GO" id="GO:1901255">
    <property type="term" value="P:nucleotide-excision repair involved in interstrand cross-link repair"/>
    <property type="evidence" value="ECO:0007669"/>
    <property type="project" value="EnsemblFungi"/>
</dbReference>
<comment type="similarity">
    <text evidence="2">Belongs to the DNA repair metallo-beta-lactamase (DRMBL) family.</text>
</comment>
<dbReference type="InterPro" id="IPR011084">
    <property type="entry name" value="DRMBL"/>
</dbReference>
<dbReference type="Pfam" id="PF07522">
    <property type="entry name" value="DRMBL"/>
    <property type="match status" value="1"/>
</dbReference>
<dbReference type="SUPFAM" id="SSF56281">
    <property type="entry name" value="Metallo-hydrolase/oxidoreductase"/>
    <property type="match status" value="1"/>
</dbReference>
<name>A0A1Y2GUT8_9FUNG</name>
<dbReference type="AlphaFoldDB" id="A0A1Y2GUT8"/>
<keyword evidence="3" id="KW-0227">DNA damage</keyword>
<dbReference type="OrthoDB" id="262529at2759"/>
<dbReference type="Gene3D" id="3.40.50.12650">
    <property type="match status" value="1"/>
</dbReference>
<protein>
    <submittedName>
        <fullName evidence="7">DNA repair metallo-beta-lactamase-domain-containing protein</fullName>
    </submittedName>
</protein>
<evidence type="ECO:0000256" key="4">
    <source>
        <dbReference type="ARBA" id="ARBA00023204"/>
    </source>
</evidence>
<keyword evidence="8" id="KW-1185">Reference proteome</keyword>
<dbReference type="GO" id="GO:0006303">
    <property type="term" value="P:double-strand break repair via nonhomologous end joining"/>
    <property type="evidence" value="ECO:0007669"/>
    <property type="project" value="TreeGrafter"/>
</dbReference>
<evidence type="ECO:0000256" key="3">
    <source>
        <dbReference type="ARBA" id="ARBA00022763"/>
    </source>
</evidence>
<proteinExistence type="inferred from homology"/>
<dbReference type="CDD" id="cd16273">
    <property type="entry name" value="SNM1A-1C-like_MBL-fold"/>
    <property type="match status" value="1"/>
</dbReference>
<dbReference type="GO" id="GO:0035312">
    <property type="term" value="F:5'-3' DNA exonuclease activity"/>
    <property type="evidence" value="ECO:0007669"/>
    <property type="project" value="TreeGrafter"/>
</dbReference>
<dbReference type="GO" id="GO:0005634">
    <property type="term" value="C:nucleus"/>
    <property type="evidence" value="ECO:0007669"/>
    <property type="project" value="UniProtKB-SubCell"/>
</dbReference>
<evidence type="ECO:0000256" key="1">
    <source>
        <dbReference type="ARBA" id="ARBA00004123"/>
    </source>
</evidence>
<evidence type="ECO:0000256" key="5">
    <source>
        <dbReference type="ARBA" id="ARBA00023242"/>
    </source>
</evidence>
<dbReference type="InterPro" id="IPR001279">
    <property type="entry name" value="Metallo-B-lactamas"/>
</dbReference>
<dbReference type="GO" id="GO:0003684">
    <property type="term" value="F:damaged DNA binding"/>
    <property type="evidence" value="ECO:0007669"/>
    <property type="project" value="TreeGrafter"/>
</dbReference>
<dbReference type="InterPro" id="IPR036866">
    <property type="entry name" value="RibonucZ/Hydroxyglut_hydro"/>
</dbReference>
<dbReference type="PANTHER" id="PTHR23240:SF6">
    <property type="entry name" value="DNA CROSS-LINK REPAIR 1A PROTEIN"/>
    <property type="match status" value="1"/>
</dbReference>
<dbReference type="STRING" id="64571.A0A1Y2GUT8"/>
<dbReference type="InParanoid" id="A0A1Y2GUT8"/>
<dbReference type="GeneID" id="33571240"/>
<evidence type="ECO:0000259" key="6">
    <source>
        <dbReference type="SMART" id="SM00849"/>
    </source>
</evidence>
<evidence type="ECO:0000256" key="2">
    <source>
        <dbReference type="ARBA" id="ARBA00010304"/>
    </source>
</evidence>
<dbReference type="RefSeq" id="XP_021882359.1">
    <property type="nucleotide sequence ID" value="XM_022029397.1"/>
</dbReference>
<comment type="caution">
    <text evidence="7">The sequence shown here is derived from an EMBL/GenBank/DDBJ whole genome shotgun (WGS) entry which is preliminary data.</text>
</comment>
<dbReference type="Gene3D" id="3.60.15.10">
    <property type="entry name" value="Ribonuclease Z/Hydroxyacylglutathione hydrolase-like"/>
    <property type="match status" value="1"/>
</dbReference>
<keyword evidence="4" id="KW-0234">DNA repair</keyword>
<sequence length="519" mass="58253">MGRQYTPDAHVNRCLDESVTNPPLAESSVATQPTSSQILSRNPLTAIIGTIRNAITNASTRTGNVTQVATSIQKVNKKGSSKYKKRPPKSCPFYKKMPDTSFTVDAFCYGAIDGCDAYFLSHFHSDHYGGLTSAWNHGNIYCSSITANLVIRRLGVDPQFVRRLPMYEPTVVNGITVRLMDANHCPGSVLFVFDLQNPRRRYLHTGDFRAIPDMCVDPILRQPPNVPIDILYLDTTYSNPRYTFPSQDLVIRETTKLICKELGIDHHHPAMKASVIQVTKKKVNVMESWLKKESGNNAKLLSMSVKASQSIKAKQKWQEPAEKDRVVICVGTYLIGKERVFKAIAKAIRSKVFVQPSKLQILSCLEDKELMDMLTSNRLEAQIHLLHMGSDMSPEALQDYLCSLAPTFTRLIAIRPTGWTFTGGSKKYTAADNGSIDQMRTPTPSSVELKPSYTSSTIKIYPIPYSEHSSFNELAGFVRSLNIVKIIPTVGVGSETGRHAMNEWFRRWQEERRRGIGWD</sequence>
<reference evidence="7 8" key="1">
    <citation type="submission" date="2016-07" db="EMBL/GenBank/DDBJ databases">
        <title>Pervasive Adenine N6-methylation of Active Genes in Fungi.</title>
        <authorList>
            <consortium name="DOE Joint Genome Institute"/>
            <person name="Mondo S.J."/>
            <person name="Dannebaum R.O."/>
            <person name="Kuo R.C."/>
            <person name="Labutti K."/>
            <person name="Haridas S."/>
            <person name="Kuo A."/>
            <person name="Salamov A."/>
            <person name="Ahrendt S.R."/>
            <person name="Lipzen A."/>
            <person name="Sullivan W."/>
            <person name="Andreopoulos W.B."/>
            <person name="Clum A."/>
            <person name="Lindquist E."/>
            <person name="Daum C."/>
            <person name="Ramamoorthy G.K."/>
            <person name="Gryganskyi A."/>
            <person name="Culley D."/>
            <person name="Magnuson J.K."/>
            <person name="James T.Y."/>
            <person name="O'Malley M.A."/>
            <person name="Stajich J.E."/>
            <person name="Spatafora J.W."/>
            <person name="Visel A."/>
            <person name="Grigoriev I.V."/>
        </authorList>
    </citation>
    <scope>NUCLEOTIDE SEQUENCE [LARGE SCALE GENOMIC DNA]</scope>
    <source>
        <strain evidence="7 8">NRRL 3116</strain>
    </source>
</reference>
<keyword evidence="5" id="KW-0539">Nucleus</keyword>
<dbReference type="PANTHER" id="PTHR23240">
    <property type="entry name" value="DNA CROSS-LINK REPAIR PROTEIN PSO2/SNM1-RELATED"/>
    <property type="match status" value="1"/>
</dbReference>
<gene>
    <name evidence="7" type="ORF">BCR41DRAFT_40683</name>
</gene>
<dbReference type="SMART" id="SM00849">
    <property type="entry name" value="Lactamase_B"/>
    <property type="match status" value="1"/>
</dbReference>
<evidence type="ECO:0000313" key="7">
    <source>
        <dbReference type="EMBL" id="ORZ19191.1"/>
    </source>
</evidence>
<feature type="domain" description="Metallo-beta-lactamase" evidence="6">
    <location>
        <begin position="88"/>
        <end position="266"/>
    </location>
</feature>
<accession>A0A1Y2GUT8</accession>
<dbReference type="FunCoup" id="A0A1Y2GUT8">
    <property type="interactions" value="383"/>
</dbReference>
<evidence type="ECO:0000313" key="8">
    <source>
        <dbReference type="Proteomes" id="UP000193648"/>
    </source>
</evidence>